<organism evidence="1 2">
    <name type="scientific">Microterricola viridarii</name>
    <dbReference type="NCBI Taxonomy" id="412690"/>
    <lineage>
        <taxon>Bacteria</taxon>
        <taxon>Bacillati</taxon>
        <taxon>Actinomycetota</taxon>
        <taxon>Actinomycetes</taxon>
        <taxon>Micrococcales</taxon>
        <taxon>Microbacteriaceae</taxon>
        <taxon>Microterricola</taxon>
    </lineage>
</organism>
<dbReference type="RefSeq" id="WP_083362460.1">
    <property type="nucleotide sequence ID" value="NZ_LT629742.1"/>
</dbReference>
<evidence type="ECO:0000313" key="2">
    <source>
        <dbReference type="Proteomes" id="UP000181956"/>
    </source>
</evidence>
<dbReference type="EMBL" id="LT629742">
    <property type="protein sequence ID" value="SDR81021.1"/>
    <property type="molecule type" value="Genomic_DNA"/>
</dbReference>
<dbReference type="STRING" id="412690.SAMN04489834_0293"/>
<dbReference type="AlphaFoldDB" id="A0A1H1M2N9"/>
<gene>
    <name evidence="1" type="ORF">SAMN04489834_0293</name>
</gene>
<proteinExistence type="predicted"/>
<sequence>MGDSAAGGIPGSTGASGSGGATLLELAWELRSAEAAVLAAEARLRGIRAVLAAVEPEAQVLPHAVDGWRSPAATAYAEQLQGLRGEFAGAVAALHAAEASAWRELAGWQGECERLGRLLRQAAGPAGG</sequence>
<accession>A0A1H1M2N9</accession>
<protein>
    <submittedName>
        <fullName evidence="1">Uncharacterized protein</fullName>
    </submittedName>
</protein>
<reference evidence="2" key="1">
    <citation type="submission" date="2016-10" db="EMBL/GenBank/DDBJ databases">
        <authorList>
            <person name="Varghese N."/>
            <person name="Submissions S."/>
        </authorList>
    </citation>
    <scope>NUCLEOTIDE SEQUENCE [LARGE SCALE GENOMIC DNA]</scope>
    <source>
        <strain evidence="2">DSM 21772</strain>
    </source>
</reference>
<evidence type="ECO:0000313" key="1">
    <source>
        <dbReference type="EMBL" id="SDR81021.1"/>
    </source>
</evidence>
<keyword evidence="2" id="KW-1185">Reference proteome</keyword>
<dbReference type="OrthoDB" id="9998264at2"/>
<name>A0A1H1M2N9_9MICO</name>
<dbReference type="Proteomes" id="UP000181956">
    <property type="component" value="Chromosome I"/>
</dbReference>